<evidence type="ECO:0000313" key="2">
    <source>
        <dbReference type="EMBL" id="GAA5510059.1"/>
    </source>
</evidence>
<dbReference type="Proteomes" id="UP001416858">
    <property type="component" value="Unassembled WGS sequence"/>
</dbReference>
<evidence type="ECO:0000256" key="1">
    <source>
        <dbReference type="SAM" id="MobiDB-lite"/>
    </source>
</evidence>
<proteinExistence type="predicted"/>
<gene>
    <name evidence="2" type="ORF">Rcae01_05565</name>
</gene>
<dbReference type="RefSeq" id="WP_345687661.1">
    <property type="nucleotide sequence ID" value="NZ_BAABRO010000018.1"/>
</dbReference>
<comment type="caution">
    <text evidence="2">The sequence shown here is derived from an EMBL/GenBank/DDBJ whole genome shotgun (WGS) entry which is preliminary data.</text>
</comment>
<sequence>MSDENATNPIDQINAAMGDAISAQEAGNFAVAERRARTAWMLIASLPDSELRDERLRWKPESIEPIVKELAKRAQVSGSSSDQSHGAVFRQVDIEYQRG</sequence>
<protein>
    <submittedName>
        <fullName evidence="2">Uncharacterized protein</fullName>
    </submittedName>
</protein>
<keyword evidence="3" id="KW-1185">Reference proteome</keyword>
<name>A0ABP9VY53_9BACT</name>
<dbReference type="EMBL" id="BAABRO010000018">
    <property type="protein sequence ID" value="GAA5510059.1"/>
    <property type="molecule type" value="Genomic_DNA"/>
</dbReference>
<feature type="region of interest" description="Disordered" evidence="1">
    <location>
        <begin position="74"/>
        <end position="99"/>
    </location>
</feature>
<organism evidence="2 3">
    <name type="scientific">Novipirellula caenicola</name>
    <dbReference type="NCBI Taxonomy" id="1536901"/>
    <lineage>
        <taxon>Bacteria</taxon>
        <taxon>Pseudomonadati</taxon>
        <taxon>Planctomycetota</taxon>
        <taxon>Planctomycetia</taxon>
        <taxon>Pirellulales</taxon>
        <taxon>Pirellulaceae</taxon>
        <taxon>Novipirellula</taxon>
    </lineage>
</organism>
<reference evidence="2 3" key="1">
    <citation type="submission" date="2024-02" db="EMBL/GenBank/DDBJ databases">
        <title>Rhodopirellula caenicola NBRC 110016.</title>
        <authorList>
            <person name="Ichikawa N."/>
            <person name="Katano-Makiyama Y."/>
            <person name="Hidaka K."/>
        </authorList>
    </citation>
    <scope>NUCLEOTIDE SEQUENCE [LARGE SCALE GENOMIC DNA]</scope>
    <source>
        <strain evidence="2 3">NBRC 110016</strain>
    </source>
</reference>
<evidence type="ECO:0000313" key="3">
    <source>
        <dbReference type="Proteomes" id="UP001416858"/>
    </source>
</evidence>
<accession>A0ABP9VY53</accession>